<protein>
    <recommendedName>
        <fullName evidence="7">Tail fiber protein</fullName>
    </recommendedName>
</protein>
<evidence type="ECO:0000259" key="4">
    <source>
        <dbReference type="Pfam" id="PF21882"/>
    </source>
</evidence>
<evidence type="ECO:0008006" key="7">
    <source>
        <dbReference type="Google" id="ProtNLM"/>
    </source>
</evidence>
<evidence type="ECO:0000256" key="1">
    <source>
        <dbReference type="ARBA" id="ARBA00022801"/>
    </source>
</evidence>
<dbReference type="AlphaFoldDB" id="V7IAY0"/>
<name>V7IAY0_EIKCO</name>
<evidence type="ECO:0000313" key="6">
    <source>
        <dbReference type="Proteomes" id="UP000018554"/>
    </source>
</evidence>
<dbReference type="GO" id="GO:0030246">
    <property type="term" value="F:carbohydrate binding"/>
    <property type="evidence" value="ECO:0007669"/>
    <property type="project" value="InterPro"/>
</dbReference>
<dbReference type="EMBL" id="AZGQ01000011">
    <property type="protein sequence ID" value="ETA83023.1"/>
    <property type="molecule type" value="Genomic_DNA"/>
</dbReference>
<dbReference type="GO" id="GO:0005576">
    <property type="term" value="C:extracellular region"/>
    <property type="evidence" value="ECO:0007669"/>
    <property type="project" value="InterPro"/>
</dbReference>
<accession>V7IAY0</accession>
<evidence type="ECO:0000313" key="5">
    <source>
        <dbReference type="EMBL" id="ETA83023.1"/>
    </source>
</evidence>
<gene>
    <name evidence="5" type="ORF">HMPREF1177_01851</name>
</gene>
<dbReference type="PATRIC" id="fig|1073362.3.peg.2116"/>
<dbReference type="Gene3D" id="2.10.10.20">
    <property type="entry name" value="Carbohydrate-binding module superfamily 5/12"/>
    <property type="match status" value="1"/>
</dbReference>
<reference evidence="5 6" key="1">
    <citation type="submission" date="2013-11" db="EMBL/GenBank/DDBJ databases">
        <title>The Genome Sequence of Eikenella corrodens CC92I.</title>
        <authorList>
            <consortium name="The Broad Institute Genomics Platform"/>
            <person name="Earl A."/>
            <person name="Allen-Vercoe E."/>
            <person name="Daigneault M."/>
            <person name="Young S.K."/>
            <person name="Zeng Q."/>
            <person name="Gargeya S."/>
            <person name="Fitzgerald M."/>
            <person name="Abouelleil A."/>
            <person name="Alvarado L."/>
            <person name="Chapman S.B."/>
            <person name="Gainer-Dewar J."/>
            <person name="Goldberg J."/>
            <person name="Griggs A."/>
            <person name="Gujja S."/>
            <person name="Hansen M."/>
            <person name="Howarth C."/>
            <person name="Imamovic A."/>
            <person name="Ireland A."/>
            <person name="Larimer J."/>
            <person name="McCowan C."/>
            <person name="Murphy C."/>
            <person name="Pearson M."/>
            <person name="Poon T.W."/>
            <person name="Priest M."/>
            <person name="Roberts A."/>
            <person name="Saif S."/>
            <person name="Shea T."/>
            <person name="Sykes S."/>
            <person name="Wortman J."/>
            <person name="Nusbaum C."/>
            <person name="Birren B."/>
        </authorList>
    </citation>
    <scope>NUCLEOTIDE SEQUENCE [LARGE SCALE GENOMIC DNA]</scope>
    <source>
        <strain evidence="5 6">CC92I</strain>
    </source>
</reference>
<dbReference type="InterPro" id="IPR036573">
    <property type="entry name" value="CBM_sf_5/12"/>
</dbReference>
<sequence>MAQPNRYEPQAGFAEQTRNNVPGRSPINARALDDELSGISQSINGIVGNLELIQRDDGSLKDATVHLHALSETVINLMGGFNLRGEWQANTSYAAKDIVDYQGHLFVCMTANQDAAFTPANWHRFGEKGAELHQVLRQVAHMQTQVQEEGRKALQAAAQTLQTAQQVGVYANAAAASEQQAAASAAKAKVSADAAEQSRIRAEAAAANAEGAVNNVNGKLGTKLDTSVFNEFKGKAATKAELEEKVGGLFATQLTENGYLKLPNGLLLQWVRINKTIGAISGNYNFPLAFPNKCFGVFCGNQYNGSGSGYTAAAGVVSNAAFKIVENVLVHVGAGTVAQVFVIAIGH</sequence>
<dbReference type="SUPFAM" id="SSF51055">
    <property type="entry name" value="Carbohydrate binding domain"/>
    <property type="match status" value="1"/>
</dbReference>
<feature type="region of interest" description="Disordered" evidence="2">
    <location>
        <begin position="1"/>
        <end position="25"/>
    </location>
</feature>
<keyword evidence="1" id="KW-0378">Hydrolase</keyword>
<dbReference type="GO" id="GO:0004553">
    <property type="term" value="F:hydrolase activity, hydrolyzing O-glycosyl compounds"/>
    <property type="evidence" value="ECO:0007669"/>
    <property type="project" value="InterPro"/>
</dbReference>
<dbReference type="Gene3D" id="2.60.40.3940">
    <property type="match status" value="1"/>
</dbReference>
<dbReference type="GO" id="GO:0005975">
    <property type="term" value="P:carbohydrate metabolic process"/>
    <property type="evidence" value="ECO:0007669"/>
    <property type="project" value="InterPro"/>
</dbReference>
<dbReference type="Pfam" id="PF21882">
    <property type="entry name" value="Gp53-like_C"/>
    <property type="match status" value="1"/>
</dbReference>
<dbReference type="HOGENOM" id="CLU_798610_0_0_4"/>
<dbReference type="CDD" id="cd12214">
    <property type="entry name" value="ChiA1_BD"/>
    <property type="match status" value="1"/>
</dbReference>
<dbReference type="InterPro" id="IPR003610">
    <property type="entry name" value="CBM5/12"/>
</dbReference>
<evidence type="ECO:0000256" key="2">
    <source>
        <dbReference type="SAM" id="MobiDB-lite"/>
    </source>
</evidence>
<dbReference type="Pfam" id="PF02839">
    <property type="entry name" value="CBM_5_12"/>
    <property type="match status" value="1"/>
</dbReference>
<proteinExistence type="predicted"/>
<comment type="caution">
    <text evidence="5">The sequence shown here is derived from an EMBL/GenBank/DDBJ whole genome shotgun (WGS) entry which is preliminary data.</text>
</comment>
<feature type="domain" description="Putative tail fiber protein gp53-like C-terminal" evidence="4">
    <location>
        <begin position="261"/>
        <end position="347"/>
    </location>
</feature>
<dbReference type="Proteomes" id="UP000018554">
    <property type="component" value="Unassembled WGS sequence"/>
</dbReference>
<feature type="domain" description="Chitin-binding type-3" evidence="3">
    <location>
        <begin position="86"/>
        <end position="121"/>
    </location>
</feature>
<keyword evidence="6" id="KW-1185">Reference proteome</keyword>
<evidence type="ECO:0000259" key="3">
    <source>
        <dbReference type="Pfam" id="PF02839"/>
    </source>
</evidence>
<dbReference type="InterPro" id="IPR054075">
    <property type="entry name" value="Gp53-like_C"/>
</dbReference>
<organism evidence="5 6">
    <name type="scientific">Eikenella corrodens CC92I</name>
    <dbReference type="NCBI Taxonomy" id="1073362"/>
    <lineage>
        <taxon>Bacteria</taxon>
        <taxon>Pseudomonadati</taxon>
        <taxon>Pseudomonadota</taxon>
        <taxon>Betaproteobacteria</taxon>
        <taxon>Neisseriales</taxon>
        <taxon>Neisseriaceae</taxon>
        <taxon>Eikenella</taxon>
    </lineage>
</organism>